<feature type="region of interest" description="Disordered" evidence="1">
    <location>
        <begin position="43"/>
        <end position="71"/>
    </location>
</feature>
<dbReference type="Proteomes" id="UP000603227">
    <property type="component" value="Unassembled WGS sequence"/>
</dbReference>
<dbReference type="AlphaFoldDB" id="A0A918ZSR0"/>
<evidence type="ECO:0000313" key="3">
    <source>
        <dbReference type="Proteomes" id="UP000603227"/>
    </source>
</evidence>
<protein>
    <submittedName>
        <fullName evidence="2">Uncharacterized protein</fullName>
    </submittedName>
</protein>
<organism evidence="2 3">
    <name type="scientific">Streptomyces capitiformicae</name>
    <dbReference type="NCBI Taxonomy" id="2014920"/>
    <lineage>
        <taxon>Bacteria</taxon>
        <taxon>Bacillati</taxon>
        <taxon>Actinomycetota</taxon>
        <taxon>Actinomycetes</taxon>
        <taxon>Kitasatosporales</taxon>
        <taxon>Streptomycetaceae</taxon>
        <taxon>Streptomyces</taxon>
    </lineage>
</organism>
<evidence type="ECO:0000313" key="2">
    <source>
        <dbReference type="EMBL" id="GHE66139.1"/>
    </source>
</evidence>
<dbReference type="EMBL" id="BNAT01000064">
    <property type="protein sequence ID" value="GHE66139.1"/>
    <property type="molecule type" value="Genomic_DNA"/>
</dbReference>
<keyword evidence="3" id="KW-1185">Reference proteome</keyword>
<comment type="caution">
    <text evidence="2">The sequence shown here is derived from an EMBL/GenBank/DDBJ whole genome shotgun (WGS) entry which is preliminary data.</text>
</comment>
<accession>A0A918ZSR0</accession>
<reference evidence="2" key="1">
    <citation type="journal article" date="2014" name="Int. J. Syst. Evol. Microbiol.">
        <title>Complete genome sequence of Corynebacterium casei LMG S-19264T (=DSM 44701T), isolated from a smear-ripened cheese.</title>
        <authorList>
            <consortium name="US DOE Joint Genome Institute (JGI-PGF)"/>
            <person name="Walter F."/>
            <person name="Albersmeier A."/>
            <person name="Kalinowski J."/>
            <person name="Ruckert C."/>
        </authorList>
    </citation>
    <scope>NUCLEOTIDE SEQUENCE</scope>
    <source>
        <strain evidence="2">CGMCC 4.7403</strain>
    </source>
</reference>
<sequence length="71" mass="7838">MDCRRAEGQRFQWRIQRGELTPYGMPRGGACREDAPRVAVVPLGPQPHDKASVPYVRSTAGDGPWAEAAEM</sequence>
<evidence type="ECO:0000256" key="1">
    <source>
        <dbReference type="SAM" id="MobiDB-lite"/>
    </source>
</evidence>
<proteinExistence type="predicted"/>
<gene>
    <name evidence="2" type="ORF">GCM10017771_89710</name>
</gene>
<reference evidence="2" key="2">
    <citation type="submission" date="2020-09" db="EMBL/GenBank/DDBJ databases">
        <authorList>
            <person name="Sun Q."/>
            <person name="Zhou Y."/>
        </authorList>
    </citation>
    <scope>NUCLEOTIDE SEQUENCE</scope>
    <source>
        <strain evidence="2">CGMCC 4.7403</strain>
    </source>
</reference>
<name>A0A918ZSR0_9ACTN</name>